<keyword evidence="1" id="KW-0812">Transmembrane</keyword>
<proteinExistence type="predicted"/>
<evidence type="ECO:0000313" key="3">
    <source>
        <dbReference type="Proteomes" id="UP001595685"/>
    </source>
</evidence>
<name>A0ABV7WIQ6_9MICO</name>
<organism evidence="2 3">
    <name type="scientific">Aquipuribacter hungaricus</name>
    <dbReference type="NCBI Taxonomy" id="545624"/>
    <lineage>
        <taxon>Bacteria</taxon>
        <taxon>Bacillati</taxon>
        <taxon>Actinomycetota</taxon>
        <taxon>Actinomycetes</taxon>
        <taxon>Micrococcales</taxon>
        <taxon>Intrasporangiaceae</taxon>
        <taxon>Aquipuribacter</taxon>
    </lineage>
</organism>
<dbReference type="Pfam" id="PF11222">
    <property type="entry name" value="DUF3017"/>
    <property type="match status" value="1"/>
</dbReference>
<keyword evidence="1" id="KW-0472">Membrane</keyword>
<reference evidence="3" key="1">
    <citation type="journal article" date="2019" name="Int. J. Syst. Evol. Microbiol.">
        <title>The Global Catalogue of Microorganisms (GCM) 10K type strain sequencing project: providing services to taxonomists for standard genome sequencing and annotation.</title>
        <authorList>
            <consortium name="The Broad Institute Genomics Platform"/>
            <consortium name="The Broad Institute Genome Sequencing Center for Infectious Disease"/>
            <person name="Wu L."/>
            <person name="Ma J."/>
        </authorList>
    </citation>
    <scope>NUCLEOTIDE SEQUENCE [LARGE SCALE GENOMIC DNA]</scope>
    <source>
        <strain evidence="3">NCAIM B.02333</strain>
    </source>
</reference>
<keyword evidence="3" id="KW-1185">Reference proteome</keyword>
<dbReference type="EMBL" id="JBHRWW010000009">
    <property type="protein sequence ID" value="MFC3689380.1"/>
    <property type="molecule type" value="Genomic_DNA"/>
</dbReference>
<gene>
    <name evidence="2" type="ORF">ACFOLH_13605</name>
</gene>
<feature type="transmembrane region" description="Helical" evidence="1">
    <location>
        <begin position="58"/>
        <end position="77"/>
    </location>
</feature>
<dbReference type="RefSeq" id="WP_340291581.1">
    <property type="nucleotide sequence ID" value="NZ_JBBEOI010000043.1"/>
</dbReference>
<feature type="transmembrane region" description="Helical" evidence="1">
    <location>
        <begin position="27"/>
        <end position="51"/>
    </location>
</feature>
<dbReference type="Proteomes" id="UP001595685">
    <property type="component" value="Unassembled WGS sequence"/>
</dbReference>
<accession>A0ABV7WIQ6</accession>
<protein>
    <submittedName>
        <fullName evidence="2">DUF3017 domain-containing protein</fullName>
    </submittedName>
</protein>
<sequence length="80" mass="8092">MVAVLCGVALAAWLTAAEGYLAGGLTLSGACAVAALLRLVLPTSWVGTLAVRRPLLDVLLLTALSVTVAVLTLSVPLPRP</sequence>
<evidence type="ECO:0000313" key="2">
    <source>
        <dbReference type="EMBL" id="MFC3689380.1"/>
    </source>
</evidence>
<comment type="caution">
    <text evidence="2">The sequence shown here is derived from an EMBL/GenBank/DDBJ whole genome shotgun (WGS) entry which is preliminary data.</text>
</comment>
<dbReference type="InterPro" id="IPR021385">
    <property type="entry name" value="DUF3017"/>
</dbReference>
<evidence type="ECO:0000256" key="1">
    <source>
        <dbReference type="SAM" id="Phobius"/>
    </source>
</evidence>
<keyword evidence="1" id="KW-1133">Transmembrane helix</keyword>